<dbReference type="Proteomes" id="UP000176868">
    <property type="component" value="Unassembled WGS sequence"/>
</dbReference>
<dbReference type="NCBIfam" id="TIGR00043">
    <property type="entry name" value="rRNA maturation RNase YbeY"/>
    <property type="match status" value="1"/>
</dbReference>
<evidence type="ECO:0000256" key="4">
    <source>
        <dbReference type="ARBA" id="ARBA00022759"/>
    </source>
</evidence>
<dbReference type="GO" id="GO:0005737">
    <property type="term" value="C:cytoplasm"/>
    <property type="evidence" value="ECO:0007669"/>
    <property type="project" value="UniProtKB-SubCell"/>
</dbReference>
<evidence type="ECO:0000256" key="2">
    <source>
        <dbReference type="ARBA" id="ARBA00022722"/>
    </source>
</evidence>
<dbReference type="EC" id="3.1.-.-" evidence="7"/>
<gene>
    <name evidence="7" type="primary">ybeY</name>
    <name evidence="8" type="ORF">A2544_01660</name>
</gene>
<evidence type="ECO:0000256" key="7">
    <source>
        <dbReference type="HAMAP-Rule" id="MF_00009"/>
    </source>
</evidence>
<evidence type="ECO:0000256" key="1">
    <source>
        <dbReference type="ARBA" id="ARBA00010875"/>
    </source>
</evidence>
<protein>
    <recommendedName>
        <fullName evidence="7">Endoribonuclease YbeY</fullName>
        <ecNumber evidence="7">3.1.-.-</ecNumber>
    </recommendedName>
</protein>
<accession>A0A1G2V6N3</accession>
<evidence type="ECO:0000256" key="3">
    <source>
        <dbReference type="ARBA" id="ARBA00022723"/>
    </source>
</evidence>
<dbReference type="InterPro" id="IPR023091">
    <property type="entry name" value="MetalPrtase_cat_dom_sf_prd"/>
</dbReference>
<comment type="similarity">
    <text evidence="1 7">Belongs to the endoribonuclease YbeY family.</text>
</comment>
<reference evidence="8 9" key="1">
    <citation type="journal article" date="2016" name="Nat. Commun.">
        <title>Thousands of microbial genomes shed light on interconnected biogeochemical processes in an aquifer system.</title>
        <authorList>
            <person name="Anantharaman K."/>
            <person name="Brown C.T."/>
            <person name="Hug L.A."/>
            <person name="Sharon I."/>
            <person name="Castelle C.J."/>
            <person name="Probst A.J."/>
            <person name="Thomas B.C."/>
            <person name="Singh A."/>
            <person name="Wilkins M.J."/>
            <person name="Karaoz U."/>
            <person name="Brodie E.L."/>
            <person name="Williams K.H."/>
            <person name="Hubbard S.S."/>
            <person name="Banfield J.F."/>
        </authorList>
    </citation>
    <scope>NUCLEOTIDE SEQUENCE [LARGE SCALE GENOMIC DNA]</scope>
</reference>
<evidence type="ECO:0000313" key="8">
    <source>
        <dbReference type="EMBL" id="OHB17287.1"/>
    </source>
</evidence>
<dbReference type="AlphaFoldDB" id="A0A1G2V6N3"/>
<keyword evidence="2 7" id="KW-0540">Nuclease</keyword>
<dbReference type="STRING" id="1802782.A2544_01660"/>
<comment type="cofactor">
    <cofactor evidence="7">
        <name>Zn(2+)</name>
        <dbReference type="ChEBI" id="CHEBI:29105"/>
    </cofactor>
    <text evidence="7">Binds 1 zinc ion.</text>
</comment>
<feature type="binding site" evidence="7">
    <location>
        <position position="101"/>
    </location>
    <ligand>
        <name>Zn(2+)</name>
        <dbReference type="ChEBI" id="CHEBI:29105"/>
        <note>catalytic</note>
    </ligand>
</feature>
<dbReference type="SUPFAM" id="SSF55486">
    <property type="entry name" value="Metalloproteases ('zincins'), catalytic domain"/>
    <property type="match status" value="1"/>
</dbReference>
<sequence length="123" mass="14420">MSRKSQYLIPFTRLKNLVLGRGFELSLVFIDNKLSRHLNLIYRRKNSPANVLSFLLSRKTGEIFIDLVTIKKETKKFNMSFETLVTYLFIHGLLHLKGMRHGDTMEQTEKKLLLNGTSNRSRY</sequence>
<dbReference type="Gene3D" id="3.40.390.30">
    <property type="entry name" value="Metalloproteases ('zincins'), catalytic domain"/>
    <property type="match status" value="1"/>
</dbReference>
<dbReference type="GO" id="GO:0004521">
    <property type="term" value="F:RNA endonuclease activity"/>
    <property type="evidence" value="ECO:0007669"/>
    <property type="project" value="UniProtKB-UniRule"/>
</dbReference>
<keyword evidence="6 7" id="KW-0862">Zinc</keyword>
<evidence type="ECO:0000256" key="6">
    <source>
        <dbReference type="ARBA" id="ARBA00022833"/>
    </source>
</evidence>
<name>A0A1G2V6N3_9BACT</name>
<keyword evidence="5 7" id="KW-0378">Hydrolase</keyword>
<dbReference type="GO" id="GO:0004222">
    <property type="term" value="F:metalloendopeptidase activity"/>
    <property type="evidence" value="ECO:0007669"/>
    <property type="project" value="InterPro"/>
</dbReference>
<dbReference type="HAMAP" id="MF_00009">
    <property type="entry name" value="Endoribonucl_YbeY"/>
    <property type="match status" value="1"/>
</dbReference>
<comment type="subcellular location">
    <subcellularLocation>
        <location evidence="7">Cytoplasm</location>
    </subcellularLocation>
</comment>
<keyword evidence="7" id="KW-0690">Ribosome biogenesis</keyword>
<dbReference type="GO" id="GO:0006364">
    <property type="term" value="P:rRNA processing"/>
    <property type="evidence" value="ECO:0007669"/>
    <property type="project" value="UniProtKB-UniRule"/>
</dbReference>
<dbReference type="GO" id="GO:0008270">
    <property type="term" value="F:zinc ion binding"/>
    <property type="evidence" value="ECO:0007669"/>
    <property type="project" value="UniProtKB-UniRule"/>
</dbReference>
<keyword evidence="7" id="KW-0963">Cytoplasm</keyword>
<organism evidence="8 9">
    <name type="scientific">Candidatus Zambryskibacteria bacterium RIFOXYD2_FULL_43_10</name>
    <dbReference type="NCBI Taxonomy" id="1802782"/>
    <lineage>
        <taxon>Bacteria</taxon>
        <taxon>Candidatus Zambryskiibacteriota</taxon>
    </lineage>
</organism>
<feature type="binding site" evidence="7">
    <location>
        <position position="91"/>
    </location>
    <ligand>
        <name>Zn(2+)</name>
        <dbReference type="ChEBI" id="CHEBI:29105"/>
        <note>catalytic</note>
    </ligand>
</feature>
<proteinExistence type="inferred from homology"/>
<dbReference type="InterPro" id="IPR002036">
    <property type="entry name" value="YbeY"/>
</dbReference>
<dbReference type="EMBL" id="MHWZ01000025">
    <property type="protein sequence ID" value="OHB17287.1"/>
    <property type="molecule type" value="Genomic_DNA"/>
</dbReference>
<keyword evidence="7" id="KW-0698">rRNA processing</keyword>
<dbReference type="Pfam" id="PF02130">
    <property type="entry name" value="YbeY"/>
    <property type="match status" value="1"/>
</dbReference>
<feature type="binding site" evidence="7">
    <location>
        <position position="95"/>
    </location>
    <ligand>
        <name>Zn(2+)</name>
        <dbReference type="ChEBI" id="CHEBI:29105"/>
        <note>catalytic</note>
    </ligand>
</feature>
<keyword evidence="4 7" id="KW-0255">Endonuclease</keyword>
<comment type="caution">
    <text evidence="8">The sequence shown here is derived from an EMBL/GenBank/DDBJ whole genome shotgun (WGS) entry which is preliminary data.</text>
</comment>
<comment type="function">
    <text evidence="7">Single strand-specific metallo-endoribonuclease involved in late-stage 70S ribosome quality control and in maturation of the 3' terminus of the 16S rRNA.</text>
</comment>
<evidence type="ECO:0000256" key="5">
    <source>
        <dbReference type="ARBA" id="ARBA00022801"/>
    </source>
</evidence>
<keyword evidence="3 7" id="KW-0479">Metal-binding</keyword>
<evidence type="ECO:0000313" key="9">
    <source>
        <dbReference type="Proteomes" id="UP000176868"/>
    </source>
</evidence>